<feature type="transmembrane region" description="Helical" evidence="6">
    <location>
        <begin position="332"/>
        <end position="352"/>
    </location>
</feature>
<dbReference type="PANTHER" id="PTHR30071:SF1">
    <property type="entry name" value="CYTOCHROME B_B6 PROTEIN-RELATED"/>
    <property type="match status" value="1"/>
</dbReference>
<evidence type="ECO:0000313" key="8">
    <source>
        <dbReference type="EMBL" id="EDY20915.1"/>
    </source>
</evidence>
<dbReference type="STRING" id="497964.CfE428DRAFT_1208"/>
<comment type="caution">
    <text evidence="8">The sequence shown here is derived from an EMBL/GenBank/DDBJ whole genome shotgun (WGS) entry which is preliminary data.</text>
</comment>
<proteinExistence type="predicted"/>
<dbReference type="EMBL" id="ABVL01000003">
    <property type="protein sequence ID" value="EDY20915.1"/>
    <property type="molecule type" value="Genomic_DNA"/>
</dbReference>
<keyword evidence="3" id="KW-0201">Cytochrome c-type biogenesis</keyword>
<dbReference type="GO" id="GO:0017004">
    <property type="term" value="P:cytochrome complex assembly"/>
    <property type="evidence" value="ECO:0007669"/>
    <property type="project" value="UniProtKB-KW"/>
</dbReference>
<accession>B4CXB7</accession>
<keyword evidence="5 6" id="KW-0472">Membrane</keyword>
<evidence type="ECO:0000256" key="3">
    <source>
        <dbReference type="ARBA" id="ARBA00022748"/>
    </source>
</evidence>
<feature type="transmembrane region" description="Helical" evidence="6">
    <location>
        <begin position="606"/>
        <end position="627"/>
    </location>
</feature>
<keyword evidence="2 6" id="KW-0812">Transmembrane</keyword>
<dbReference type="PANTHER" id="PTHR30071">
    <property type="entry name" value="HEME EXPORTER PROTEIN C"/>
    <property type="match status" value="1"/>
</dbReference>
<keyword evidence="9" id="KW-1185">Reference proteome</keyword>
<gene>
    <name evidence="8" type="ORF">CfE428DRAFT_1208</name>
</gene>
<dbReference type="InParanoid" id="B4CXB7"/>
<dbReference type="InterPro" id="IPR002541">
    <property type="entry name" value="Cyt_c_assembly"/>
</dbReference>
<dbReference type="RefSeq" id="WP_006978534.1">
    <property type="nucleotide sequence ID" value="NZ_ABVL01000003.1"/>
</dbReference>
<dbReference type="Pfam" id="PF01578">
    <property type="entry name" value="Cytochrom_C_asm"/>
    <property type="match status" value="1"/>
</dbReference>
<comment type="subcellular location">
    <subcellularLocation>
        <location evidence="1">Membrane</location>
        <topology evidence="1">Multi-pass membrane protein</topology>
    </subcellularLocation>
</comment>
<name>B4CXB7_9BACT</name>
<evidence type="ECO:0000256" key="2">
    <source>
        <dbReference type="ARBA" id="ARBA00022692"/>
    </source>
</evidence>
<feature type="domain" description="Cytochrome c assembly protein" evidence="7">
    <location>
        <begin position="392"/>
        <end position="594"/>
    </location>
</feature>
<evidence type="ECO:0000256" key="4">
    <source>
        <dbReference type="ARBA" id="ARBA00022989"/>
    </source>
</evidence>
<feature type="transmembrane region" description="Helical" evidence="6">
    <location>
        <begin position="568"/>
        <end position="586"/>
    </location>
</feature>
<dbReference type="Proteomes" id="UP000005824">
    <property type="component" value="Unassembled WGS sequence"/>
</dbReference>
<dbReference type="GO" id="GO:0005886">
    <property type="term" value="C:plasma membrane"/>
    <property type="evidence" value="ECO:0007669"/>
    <property type="project" value="TreeGrafter"/>
</dbReference>
<reference evidence="8 9" key="1">
    <citation type="journal article" date="2011" name="J. Bacteriol.">
        <title>Genome sequence of Chthoniobacter flavus Ellin428, an aerobic heterotrophic soil bacterium.</title>
        <authorList>
            <person name="Kant R."/>
            <person name="van Passel M.W."/>
            <person name="Palva A."/>
            <person name="Lucas S."/>
            <person name="Lapidus A."/>
            <person name="Glavina Del Rio T."/>
            <person name="Dalin E."/>
            <person name="Tice H."/>
            <person name="Bruce D."/>
            <person name="Goodwin L."/>
            <person name="Pitluck S."/>
            <person name="Larimer F.W."/>
            <person name="Land M.L."/>
            <person name="Hauser L."/>
            <person name="Sangwan P."/>
            <person name="de Vos W.M."/>
            <person name="Janssen P.H."/>
            <person name="Smidt H."/>
        </authorList>
    </citation>
    <scope>NUCLEOTIDE SEQUENCE [LARGE SCALE GENOMIC DNA]</scope>
    <source>
        <strain evidence="8 9">Ellin428</strain>
    </source>
</reference>
<feature type="transmembrane region" description="Helical" evidence="6">
    <location>
        <begin position="505"/>
        <end position="527"/>
    </location>
</feature>
<feature type="transmembrane region" description="Helical" evidence="6">
    <location>
        <begin position="543"/>
        <end position="561"/>
    </location>
</feature>
<organism evidence="8 9">
    <name type="scientific">Chthoniobacter flavus Ellin428</name>
    <dbReference type="NCBI Taxonomy" id="497964"/>
    <lineage>
        <taxon>Bacteria</taxon>
        <taxon>Pseudomonadati</taxon>
        <taxon>Verrucomicrobiota</taxon>
        <taxon>Spartobacteria</taxon>
        <taxon>Chthoniobacterales</taxon>
        <taxon>Chthoniobacteraceae</taxon>
        <taxon>Chthoniobacter</taxon>
    </lineage>
</organism>
<sequence length="651" mass="73093">MKKWLPLIITLVFVGWLIGQIPVPKDEGFAVHEFAQLPILNGGRRQPMDSLARNALLQMRGKQSANYEPWKGWYQHPKIVSATEWLMEVLMNPASADTRPIFRIDHPDVKGLLGLPREAGFETDGKHFSWNQLQPKSDALLKEAQRASEVASSSRNQFDKAVLNLWRATFLYQQLKSTVQPPDARDWREELGAFLENREAGRAAAIAQQSSKPYDEKALSQIMSDVERFDSMEHYDEFGKRLEMRMAMVLPPETGNDDMGWKRTGQALMEAARGETPNFALAYYAKMGADYRSGDVENFNKDLQSYRQELAGRLDTNLKEASKETFFNHLQLFYLSMNISIFAFLAAIVYWFRPVDWDWLRRTAAYLLCLGVLVTTIGIIFRMVLIGRPPVINLYSSATFIAFGAPVLGLILEGFWRNSIGVVVGSVISGLCLIVAHYLSLEKDTLEMLRAVLDTNFWLATHVVIVTLGYASTFVAGFLGIIFVVRGFFTEAITPELKRSLARMVYGIVCFATLFSFVGTVLGGIWADQSWGRFWGWDPKENGAIIIVLWNALVLHARWGGLVRERGLLVLAIVGNIVTAWSWFGTNMLGIGLHSYGFTDAAFYTLIYFDGTMLALIIIGMLPLNLWRSPLEGDTSKKAKPAPGGAEPQPA</sequence>
<evidence type="ECO:0000256" key="5">
    <source>
        <dbReference type="ARBA" id="ARBA00023136"/>
    </source>
</evidence>
<dbReference type="eggNOG" id="COG0755">
    <property type="taxonomic scope" value="Bacteria"/>
</dbReference>
<keyword evidence="4 6" id="KW-1133">Transmembrane helix</keyword>
<feature type="transmembrane region" description="Helical" evidence="6">
    <location>
        <begin position="459"/>
        <end position="485"/>
    </location>
</feature>
<evidence type="ECO:0000313" key="9">
    <source>
        <dbReference type="Proteomes" id="UP000005824"/>
    </source>
</evidence>
<protein>
    <submittedName>
        <fullName evidence="8">Cytochrome c assembly protein</fullName>
    </submittedName>
</protein>
<dbReference type="GO" id="GO:0020037">
    <property type="term" value="F:heme binding"/>
    <property type="evidence" value="ECO:0007669"/>
    <property type="project" value="InterPro"/>
</dbReference>
<evidence type="ECO:0000259" key="7">
    <source>
        <dbReference type="Pfam" id="PF01578"/>
    </source>
</evidence>
<dbReference type="InterPro" id="IPR045062">
    <property type="entry name" value="Cyt_c_biogenesis_CcsA/CcmC"/>
</dbReference>
<feature type="transmembrane region" description="Helical" evidence="6">
    <location>
        <begin position="364"/>
        <end position="386"/>
    </location>
</feature>
<feature type="transmembrane region" description="Helical" evidence="6">
    <location>
        <begin position="419"/>
        <end position="439"/>
    </location>
</feature>
<evidence type="ECO:0000256" key="1">
    <source>
        <dbReference type="ARBA" id="ARBA00004141"/>
    </source>
</evidence>
<feature type="transmembrane region" description="Helical" evidence="6">
    <location>
        <begin position="392"/>
        <end position="412"/>
    </location>
</feature>
<evidence type="ECO:0000256" key="6">
    <source>
        <dbReference type="SAM" id="Phobius"/>
    </source>
</evidence>
<dbReference type="AlphaFoldDB" id="B4CXB7"/>